<name>A0A402A9B7_9CHLR</name>
<evidence type="ECO:0008006" key="3">
    <source>
        <dbReference type="Google" id="ProtNLM"/>
    </source>
</evidence>
<dbReference type="InterPro" id="IPR009959">
    <property type="entry name" value="Cyclase_SnoaL-like"/>
</dbReference>
<dbReference type="Proteomes" id="UP000287352">
    <property type="component" value="Unassembled WGS sequence"/>
</dbReference>
<evidence type="ECO:0000313" key="2">
    <source>
        <dbReference type="Proteomes" id="UP000287352"/>
    </source>
</evidence>
<sequence length="121" mass="13611">MTKEDTKNLILRMYDAFNTRNLAAVDEIFASDFYSHPLKTGIEGVKKSYAARFQAFPDIRVAVEELLIDGEKVASRTSLHGIPAMADGNQPMILEIIRVQNQRIAEVWALTNMRATRAEPS</sequence>
<gene>
    <name evidence="1" type="ORF">KTT_54000</name>
</gene>
<dbReference type="OrthoDB" id="9182871at2"/>
<dbReference type="RefSeq" id="WP_126582988.1">
    <property type="nucleotide sequence ID" value="NZ_BIFR01000002.1"/>
</dbReference>
<dbReference type="SUPFAM" id="SSF54427">
    <property type="entry name" value="NTF2-like"/>
    <property type="match status" value="1"/>
</dbReference>
<dbReference type="GO" id="GO:0030638">
    <property type="term" value="P:polyketide metabolic process"/>
    <property type="evidence" value="ECO:0007669"/>
    <property type="project" value="InterPro"/>
</dbReference>
<dbReference type="EMBL" id="BIFR01000002">
    <property type="protein sequence ID" value="GCE15541.1"/>
    <property type="molecule type" value="Genomic_DNA"/>
</dbReference>
<organism evidence="1 2">
    <name type="scientific">Tengunoibacter tsumagoiensis</name>
    <dbReference type="NCBI Taxonomy" id="2014871"/>
    <lineage>
        <taxon>Bacteria</taxon>
        <taxon>Bacillati</taxon>
        <taxon>Chloroflexota</taxon>
        <taxon>Ktedonobacteria</taxon>
        <taxon>Ktedonobacterales</taxon>
        <taxon>Dictyobacteraceae</taxon>
        <taxon>Tengunoibacter</taxon>
    </lineage>
</organism>
<dbReference type="AlphaFoldDB" id="A0A402A9B7"/>
<proteinExistence type="predicted"/>
<protein>
    <recommendedName>
        <fullName evidence="3">SnoaL-like domain-containing protein</fullName>
    </recommendedName>
</protein>
<reference evidence="2" key="1">
    <citation type="submission" date="2018-12" db="EMBL/GenBank/DDBJ databases">
        <title>Tengunoibacter tsumagoiensis gen. nov., sp. nov., Dictyobacter kobayashii sp. nov., D. alpinus sp. nov., and D. joshuensis sp. nov. and description of Dictyobacteraceae fam. nov. within the order Ktedonobacterales isolated from Tengu-no-mugimeshi.</title>
        <authorList>
            <person name="Wang C.M."/>
            <person name="Zheng Y."/>
            <person name="Sakai Y."/>
            <person name="Toyoda A."/>
            <person name="Minakuchi Y."/>
            <person name="Abe K."/>
            <person name="Yokota A."/>
            <person name="Yabe S."/>
        </authorList>
    </citation>
    <scope>NUCLEOTIDE SEQUENCE [LARGE SCALE GENOMIC DNA]</scope>
    <source>
        <strain evidence="2">Uno3</strain>
    </source>
</reference>
<dbReference type="Pfam" id="PF07366">
    <property type="entry name" value="SnoaL"/>
    <property type="match status" value="1"/>
</dbReference>
<accession>A0A402A9B7</accession>
<dbReference type="InterPro" id="IPR032710">
    <property type="entry name" value="NTF2-like_dom_sf"/>
</dbReference>
<keyword evidence="2" id="KW-1185">Reference proteome</keyword>
<dbReference type="Gene3D" id="3.10.450.50">
    <property type="match status" value="1"/>
</dbReference>
<comment type="caution">
    <text evidence="1">The sequence shown here is derived from an EMBL/GenBank/DDBJ whole genome shotgun (WGS) entry which is preliminary data.</text>
</comment>
<evidence type="ECO:0000313" key="1">
    <source>
        <dbReference type="EMBL" id="GCE15541.1"/>
    </source>
</evidence>